<dbReference type="Gene3D" id="1.25.40.10">
    <property type="entry name" value="Tetratricopeptide repeat domain"/>
    <property type="match status" value="2"/>
</dbReference>
<comment type="similarity">
    <text evidence="2">Belongs to the glycosyltransferase 41 family. O-GlcNAc transferase subfamily.</text>
</comment>
<evidence type="ECO:0000256" key="2">
    <source>
        <dbReference type="ARBA" id="ARBA00005386"/>
    </source>
</evidence>
<dbReference type="InterPro" id="IPR029489">
    <property type="entry name" value="OGT/SEC/SPY_C"/>
</dbReference>
<proteinExistence type="inferred from homology"/>
<dbReference type="InterPro" id="IPR011990">
    <property type="entry name" value="TPR-like_helical_dom_sf"/>
</dbReference>
<comment type="pathway">
    <text evidence="1">Protein modification; protein glycosylation.</text>
</comment>
<dbReference type="SUPFAM" id="SSF53756">
    <property type="entry name" value="UDP-Glycosyltransferase/glycogen phosphorylase"/>
    <property type="match status" value="1"/>
</dbReference>
<dbReference type="GO" id="GO:0097363">
    <property type="term" value="F:protein O-acetylglucosaminyltransferase activity"/>
    <property type="evidence" value="ECO:0007669"/>
    <property type="project" value="UniProtKB-EC"/>
</dbReference>
<dbReference type="KEGG" id="reu:Reut_A0772"/>
<dbReference type="Pfam" id="PF13844">
    <property type="entry name" value="Glyco_transf_41"/>
    <property type="match status" value="2"/>
</dbReference>
<dbReference type="PANTHER" id="PTHR44998:SF1">
    <property type="entry name" value="UDP-N-ACETYLGLUCOSAMINE--PEPTIDE N-ACETYLGLUCOSAMINYLTRANSFERASE 110 KDA SUBUNIT"/>
    <property type="match status" value="1"/>
</dbReference>
<dbReference type="HOGENOM" id="CLU_001721_5_0_4"/>
<protein>
    <recommendedName>
        <fullName evidence="3">protein O-GlcNAc transferase</fullName>
        <ecNumber evidence="3">2.4.1.255</ecNumber>
    </recommendedName>
</protein>
<evidence type="ECO:0000259" key="9">
    <source>
        <dbReference type="Pfam" id="PF13844"/>
    </source>
</evidence>
<dbReference type="SUPFAM" id="SSF48452">
    <property type="entry name" value="TPR-like"/>
    <property type="match status" value="1"/>
</dbReference>
<name>Q474N1_CUPPJ</name>
<dbReference type="Gene3D" id="3.40.50.11380">
    <property type="match status" value="1"/>
</dbReference>
<evidence type="ECO:0000256" key="7">
    <source>
        <dbReference type="ARBA" id="ARBA00022803"/>
    </source>
</evidence>
<feature type="repeat" description="TPR" evidence="8">
    <location>
        <begin position="65"/>
        <end position="98"/>
    </location>
</feature>
<dbReference type="InterPro" id="IPR019734">
    <property type="entry name" value="TPR_rpt"/>
</dbReference>
<sequence length="611" mass="68985">MYDSNQGVAVATADYSSLVLQAWRGQLTLADLFHHTSQLEAARQHELACVLYRTWLEHNNTPLNHFVHFNLGTSLSTLEKLEDARQAYLRAIELSPAFVQPHFNLGLVYERLGNPSAAIAQWLWVANTVSAKDTENRPLQLSALNNLGRLLENERKYADALVYLQRSLEMEPNQPDVLHHWVFLRAKQCEWPVYAQVEGVDPELMRRSTSALAMIALSDDPQEQLTAAQNYVANKINCNVPTLAPAKPYGHKKIRVGYLSSDLCLHPVAMLTAELFELHNRDRFEVYGYCWSREDNSAMRKRIIASMDRFERIQGMSDEAAARLIREHEIDILVDLHGQTLGARAGILAYRPTPIQITYLGLPATTGFPFVDYVIADRFLIPEEYARFYSEKPLYMPDVYQVSDRKRITGTPPSRESCNLPADGFVFCSFNNNYKFTPAVFGTWMRILSRVPGSVLWLLADNEWAEANLRKEAEKLGVDGGRLIFAPRVAPENYLARFAAADLFLDTFPFNAGTTANDALWTGLPVLTRSGRSFASRMAGALLTAAELDELITYSPNDYEETAVALANAPERCRRIRDKLHQVRESGKLFDTPRFVGHLEDQFTHLVGALG</sequence>
<keyword evidence="6" id="KW-0677">Repeat</keyword>
<organism evidence="10">
    <name type="scientific">Cupriavidus pinatubonensis (strain JMP 134 / LMG 1197)</name>
    <name type="common">Cupriavidus necator (strain JMP 134)</name>
    <dbReference type="NCBI Taxonomy" id="264198"/>
    <lineage>
        <taxon>Bacteria</taxon>
        <taxon>Pseudomonadati</taxon>
        <taxon>Pseudomonadota</taxon>
        <taxon>Betaproteobacteria</taxon>
        <taxon>Burkholderiales</taxon>
        <taxon>Burkholderiaceae</taxon>
        <taxon>Cupriavidus</taxon>
    </lineage>
</organism>
<dbReference type="STRING" id="264198.Reut_A0772"/>
<evidence type="ECO:0000256" key="6">
    <source>
        <dbReference type="ARBA" id="ARBA00022737"/>
    </source>
</evidence>
<dbReference type="EMBL" id="CP000090">
    <property type="protein sequence ID" value="AAZ60152.1"/>
    <property type="molecule type" value="Genomic_DNA"/>
</dbReference>
<dbReference type="eggNOG" id="COG3914">
    <property type="taxonomic scope" value="Bacteria"/>
</dbReference>
<evidence type="ECO:0000256" key="1">
    <source>
        <dbReference type="ARBA" id="ARBA00004922"/>
    </source>
</evidence>
<evidence type="ECO:0000256" key="5">
    <source>
        <dbReference type="ARBA" id="ARBA00022679"/>
    </source>
</evidence>
<dbReference type="Pfam" id="PF13181">
    <property type="entry name" value="TPR_8"/>
    <property type="match status" value="1"/>
</dbReference>
<evidence type="ECO:0000256" key="8">
    <source>
        <dbReference type="PROSITE-ProRule" id="PRU00339"/>
    </source>
</evidence>
<reference evidence="10" key="1">
    <citation type="submission" date="2005-08" db="EMBL/GenBank/DDBJ databases">
        <title>Complete sequence of Chromosome1 of Ralstonia eutropha JMP134.</title>
        <authorList>
            <person name="Copeland A."/>
            <person name="Lucas S."/>
            <person name="Lapidus A."/>
            <person name="Barry K."/>
            <person name="Detter J.C."/>
            <person name="Glavina T."/>
            <person name="Hammon N."/>
            <person name="Israni S."/>
            <person name="Pitluck S."/>
            <person name="Goltsman E."/>
            <person name="Martinez M."/>
            <person name="Schmutz J."/>
            <person name="Larimer F."/>
            <person name="Land M."/>
            <person name="Lykidis A."/>
            <person name="Richardson P."/>
        </authorList>
    </citation>
    <scope>NUCLEOTIDE SEQUENCE</scope>
    <source>
        <strain evidence="10">JMP134</strain>
    </source>
</reference>
<accession>Q474N1</accession>
<feature type="repeat" description="TPR" evidence="8">
    <location>
        <begin position="141"/>
        <end position="174"/>
    </location>
</feature>
<feature type="domain" description="O-GlcNAc transferase C-terminal" evidence="9">
    <location>
        <begin position="251"/>
        <end position="407"/>
    </location>
</feature>
<dbReference type="OrthoDB" id="101857at2"/>
<keyword evidence="5" id="KW-0808">Transferase</keyword>
<dbReference type="PANTHER" id="PTHR44998">
    <property type="match status" value="1"/>
</dbReference>
<dbReference type="CAZy" id="GT41">
    <property type="family name" value="Glycosyltransferase Family 41"/>
</dbReference>
<dbReference type="Pfam" id="PF13414">
    <property type="entry name" value="TPR_11"/>
    <property type="match status" value="1"/>
</dbReference>
<dbReference type="eggNOG" id="COG4976">
    <property type="taxonomic scope" value="Bacteria"/>
</dbReference>
<gene>
    <name evidence="10" type="ordered locus">Reut_A0772</name>
</gene>
<dbReference type="AlphaFoldDB" id="Q474N1"/>
<dbReference type="Gene3D" id="3.40.50.2000">
    <property type="entry name" value="Glycogen Phosphorylase B"/>
    <property type="match status" value="1"/>
</dbReference>
<keyword evidence="4" id="KW-0328">Glycosyltransferase</keyword>
<dbReference type="SMART" id="SM00028">
    <property type="entry name" value="TPR"/>
    <property type="match status" value="3"/>
</dbReference>
<keyword evidence="7 8" id="KW-0802">TPR repeat</keyword>
<evidence type="ECO:0000256" key="4">
    <source>
        <dbReference type="ARBA" id="ARBA00022676"/>
    </source>
</evidence>
<evidence type="ECO:0000313" key="10">
    <source>
        <dbReference type="EMBL" id="AAZ60152.1"/>
    </source>
</evidence>
<feature type="domain" description="O-GlcNAc transferase C-terminal" evidence="9">
    <location>
        <begin position="414"/>
        <end position="596"/>
    </location>
</feature>
<dbReference type="PROSITE" id="PS50005">
    <property type="entry name" value="TPR"/>
    <property type="match status" value="2"/>
</dbReference>
<dbReference type="EC" id="2.4.1.255" evidence="3"/>
<evidence type="ECO:0000256" key="3">
    <source>
        <dbReference type="ARBA" id="ARBA00011970"/>
    </source>
</evidence>